<reference evidence="1 2" key="1">
    <citation type="journal article" date="2021" name="Elife">
        <title>Chloroplast acquisition without the gene transfer in kleptoplastic sea slugs, Plakobranchus ocellatus.</title>
        <authorList>
            <person name="Maeda T."/>
            <person name="Takahashi S."/>
            <person name="Yoshida T."/>
            <person name="Shimamura S."/>
            <person name="Takaki Y."/>
            <person name="Nagai Y."/>
            <person name="Toyoda A."/>
            <person name="Suzuki Y."/>
            <person name="Arimoto A."/>
            <person name="Ishii H."/>
            <person name="Satoh N."/>
            <person name="Nishiyama T."/>
            <person name="Hasebe M."/>
            <person name="Maruyama T."/>
            <person name="Minagawa J."/>
            <person name="Obokata J."/>
            <person name="Shigenobu S."/>
        </authorList>
    </citation>
    <scope>NUCLEOTIDE SEQUENCE [LARGE SCALE GENOMIC DNA]</scope>
</reference>
<sequence>MPNDIFLKTLTETLVCSMKCTSTKLSKYIFFQMKTRLFFTCMELTCVRGTCGPAASGTADTCCYCSLSATNLLVYPHEANKPDIALLELFHQTCQ</sequence>
<dbReference type="Proteomes" id="UP000735302">
    <property type="component" value="Unassembled WGS sequence"/>
</dbReference>
<organism evidence="1 2">
    <name type="scientific">Plakobranchus ocellatus</name>
    <dbReference type="NCBI Taxonomy" id="259542"/>
    <lineage>
        <taxon>Eukaryota</taxon>
        <taxon>Metazoa</taxon>
        <taxon>Spiralia</taxon>
        <taxon>Lophotrochozoa</taxon>
        <taxon>Mollusca</taxon>
        <taxon>Gastropoda</taxon>
        <taxon>Heterobranchia</taxon>
        <taxon>Euthyneura</taxon>
        <taxon>Panpulmonata</taxon>
        <taxon>Sacoglossa</taxon>
        <taxon>Placobranchoidea</taxon>
        <taxon>Plakobranchidae</taxon>
        <taxon>Plakobranchus</taxon>
    </lineage>
</organism>
<name>A0AAV3Z9I7_9GAST</name>
<dbReference type="AlphaFoldDB" id="A0AAV3Z9I7"/>
<keyword evidence="2" id="KW-1185">Reference proteome</keyword>
<evidence type="ECO:0000313" key="2">
    <source>
        <dbReference type="Proteomes" id="UP000735302"/>
    </source>
</evidence>
<gene>
    <name evidence="1" type="ORF">PoB_001757400</name>
</gene>
<proteinExistence type="predicted"/>
<dbReference type="EMBL" id="BLXT01002087">
    <property type="protein sequence ID" value="GFN91068.1"/>
    <property type="molecule type" value="Genomic_DNA"/>
</dbReference>
<comment type="caution">
    <text evidence="1">The sequence shown here is derived from an EMBL/GenBank/DDBJ whole genome shotgun (WGS) entry which is preliminary data.</text>
</comment>
<evidence type="ECO:0000313" key="1">
    <source>
        <dbReference type="EMBL" id="GFN91068.1"/>
    </source>
</evidence>
<protein>
    <submittedName>
        <fullName evidence="1">Uncharacterized protein</fullName>
    </submittedName>
</protein>
<accession>A0AAV3Z9I7</accession>